<dbReference type="Gene3D" id="3.40.640.10">
    <property type="entry name" value="Type I PLP-dependent aspartate aminotransferase-like (Major domain)"/>
    <property type="match status" value="1"/>
</dbReference>
<reference evidence="10 11" key="1">
    <citation type="submission" date="2024-03" db="EMBL/GenBank/DDBJ databases">
        <title>Complete genome of BD2.</title>
        <authorList>
            <person name="Cao G."/>
        </authorList>
    </citation>
    <scope>NUCLEOTIDE SEQUENCE [LARGE SCALE GENOMIC DNA]</scope>
    <source>
        <strain evidence="10 11">BD2</strain>
    </source>
</reference>
<evidence type="ECO:0000256" key="5">
    <source>
        <dbReference type="ARBA" id="ARBA00023317"/>
    </source>
</evidence>
<evidence type="ECO:0000256" key="7">
    <source>
        <dbReference type="HAMAP-Rule" id="MF_01376"/>
    </source>
</evidence>
<comment type="cofactor">
    <cofactor evidence="1 7">
        <name>pyridoxal 5'-phosphate</name>
        <dbReference type="ChEBI" id="CHEBI:597326"/>
    </cofactor>
</comment>
<dbReference type="GO" id="GO:0047304">
    <property type="term" value="F:2-aminoethylphosphonate-pyruvate transaminase activity"/>
    <property type="evidence" value="ECO:0007669"/>
    <property type="project" value="UniProtKB-EC"/>
</dbReference>
<accession>A0ABZ2RLE7</accession>
<evidence type="ECO:0000256" key="2">
    <source>
        <dbReference type="ARBA" id="ARBA00022576"/>
    </source>
</evidence>
<dbReference type="EC" id="2.6.1.37" evidence="7"/>
<evidence type="ECO:0000256" key="6">
    <source>
        <dbReference type="ARBA" id="ARBA00049460"/>
    </source>
</evidence>
<dbReference type="PANTHER" id="PTHR42778:SF1">
    <property type="entry name" value="2-AMINOETHYLPHOSPHONATE--PYRUVATE TRANSAMINASE"/>
    <property type="match status" value="1"/>
</dbReference>
<evidence type="ECO:0000259" key="9">
    <source>
        <dbReference type="Pfam" id="PF00266"/>
    </source>
</evidence>
<dbReference type="InterPro" id="IPR012703">
    <property type="entry name" value="NH2EtPonate_pyrv_transaminase"/>
</dbReference>
<comment type="catalytic activity">
    <reaction evidence="6 7">
        <text>(2-aminoethyl)phosphonate + pyruvate = phosphonoacetaldehyde + L-alanine</text>
        <dbReference type="Rhea" id="RHEA:17021"/>
        <dbReference type="ChEBI" id="CHEBI:15361"/>
        <dbReference type="ChEBI" id="CHEBI:57418"/>
        <dbReference type="ChEBI" id="CHEBI:57972"/>
        <dbReference type="ChEBI" id="CHEBI:58383"/>
        <dbReference type="EC" id="2.6.1.37"/>
    </reaction>
</comment>
<keyword evidence="2 7" id="KW-0032">Aminotransferase</keyword>
<evidence type="ECO:0000256" key="8">
    <source>
        <dbReference type="SAM" id="MobiDB-lite"/>
    </source>
</evidence>
<dbReference type="HAMAP" id="MF_01376">
    <property type="entry name" value="PhnW_aminotrans_5"/>
    <property type="match status" value="1"/>
</dbReference>
<gene>
    <name evidence="7" type="primary">phnW</name>
    <name evidence="10" type="ORF">WG219_16780</name>
</gene>
<keyword evidence="3 7" id="KW-0808">Transferase</keyword>
<dbReference type="NCBIfam" id="TIGR02326">
    <property type="entry name" value="transamin_PhnW"/>
    <property type="match status" value="1"/>
</dbReference>
<evidence type="ECO:0000256" key="1">
    <source>
        <dbReference type="ARBA" id="ARBA00001933"/>
    </source>
</evidence>
<evidence type="ECO:0000313" key="10">
    <source>
        <dbReference type="EMBL" id="WXL24949.1"/>
    </source>
</evidence>
<sequence length="394" mass="43227">MSKAEFPSTSKPLPAPAMGEPFLLTPGPLTTSLETKQAMLRDWGSWDADFNKATAEIRQQLVQMAGVNDDSYTCVPLQGSGTFSVEAALATAIARDGKALLLMNGAYGKRAAQTLDYLNRQYIFLDKGDYLPPQPDEVAEILDKNPDITDVFLVHCETSSGILNPLKAIADVVKSRGKGLIVDAMSSFGAVPVTVDEVPFDVLVSSANKCIEGIPGFGFVIIRRSLLEQAQGRAHSLSLDLLEQWRYMERTGQWRFTPPTHSVVAFHKALEQHAAEGGVAGRHARYSNNRDTLVAGMRAMGFETLLEDAWLSPIITTFFCPAHPNFQFKRFYDELKARNFIIYPGKLTIAESFRIGCIGQIDEAIVNQLLNAIKQSLHVMGVDDCSPAEITKAS</sequence>
<comment type="function">
    <text evidence="7">Involved in phosphonate degradation.</text>
</comment>
<keyword evidence="11" id="KW-1185">Reference proteome</keyword>
<feature type="domain" description="Aminotransferase class V" evidence="9">
    <location>
        <begin position="43"/>
        <end position="307"/>
    </location>
</feature>
<dbReference type="Gene3D" id="3.90.1150.10">
    <property type="entry name" value="Aspartate Aminotransferase, domain 1"/>
    <property type="match status" value="1"/>
</dbReference>
<dbReference type="NCBIfam" id="TIGR03301">
    <property type="entry name" value="PhnW-AepZ"/>
    <property type="match status" value="1"/>
</dbReference>
<dbReference type="InterPro" id="IPR015422">
    <property type="entry name" value="PyrdxlP-dep_Trfase_small"/>
</dbReference>
<dbReference type="InterPro" id="IPR015424">
    <property type="entry name" value="PyrdxlP-dep_Trfase"/>
</dbReference>
<evidence type="ECO:0000256" key="4">
    <source>
        <dbReference type="ARBA" id="ARBA00022898"/>
    </source>
</evidence>
<organism evidence="10 11">
    <name type="scientific">Ectopseudomonas mendocina</name>
    <name type="common">Pseudomonas mendocina</name>
    <dbReference type="NCBI Taxonomy" id="300"/>
    <lineage>
        <taxon>Bacteria</taxon>
        <taxon>Pseudomonadati</taxon>
        <taxon>Pseudomonadota</taxon>
        <taxon>Gammaproteobacteria</taxon>
        <taxon>Pseudomonadales</taxon>
        <taxon>Pseudomonadaceae</taxon>
        <taxon>Ectopseudomonas</taxon>
    </lineage>
</organism>
<keyword evidence="5 7" id="KW-0670">Pyruvate</keyword>
<dbReference type="Proteomes" id="UP001476583">
    <property type="component" value="Chromosome"/>
</dbReference>
<feature type="modified residue" description="N6-(pyridoxal phosphate)lysine" evidence="7">
    <location>
        <position position="209"/>
    </location>
</feature>
<dbReference type="InterPro" id="IPR015421">
    <property type="entry name" value="PyrdxlP-dep_Trfase_major"/>
</dbReference>
<dbReference type="PIRSF" id="PIRSF000524">
    <property type="entry name" value="SPT"/>
    <property type="match status" value="1"/>
</dbReference>
<proteinExistence type="inferred from homology"/>
<name>A0ABZ2RLE7_ECTME</name>
<dbReference type="InterPro" id="IPR024169">
    <property type="entry name" value="SP_NH2Trfase/AEP_transaminase"/>
</dbReference>
<evidence type="ECO:0000256" key="3">
    <source>
        <dbReference type="ARBA" id="ARBA00022679"/>
    </source>
</evidence>
<keyword evidence="4 7" id="KW-0663">Pyridoxal phosphate</keyword>
<comment type="similarity">
    <text evidence="7">Belongs to the class-V pyridoxal-phosphate-dependent aminotransferase family. PhnW subfamily.</text>
</comment>
<dbReference type="InterPro" id="IPR000192">
    <property type="entry name" value="Aminotrans_V_dom"/>
</dbReference>
<dbReference type="PANTHER" id="PTHR42778">
    <property type="entry name" value="2-AMINOETHYLPHOSPHONATE--PYRUVATE TRANSAMINASE"/>
    <property type="match status" value="1"/>
</dbReference>
<protein>
    <recommendedName>
        <fullName evidence="7">2-aminoethylphosphonate--pyruvate transaminase</fullName>
        <ecNumber evidence="7">2.6.1.37</ecNumber>
    </recommendedName>
    <alternativeName>
        <fullName evidence="7">2-aminoethylphosphonate aminotransferase</fullName>
    </alternativeName>
    <alternativeName>
        <fullName evidence="7">AEP transaminase</fullName>
        <shortName evidence="7">AEPT</shortName>
    </alternativeName>
</protein>
<dbReference type="NCBIfam" id="NF010006">
    <property type="entry name" value="PRK13479.1"/>
    <property type="match status" value="1"/>
</dbReference>
<dbReference type="EMBL" id="CP148074">
    <property type="protein sequence ID" value="WXL24949.1"/>
    <property type="molecule type" value="Genomic_DNA"/>
</dbReference>
<evidence type="ECO:0000313" key="11">
    <source>
        <dbReference type="Proteomes" id="UP001476583"/>
    </source>
</evidence>
<feature type="region of interest" description="Disordered" evidence="8">
    <location>
        <begin position="1"/>
        <end position="20"/>
    </location>
</feature>
<comment type="subunit">
    <text evidence="7">Homodimer.</text>
</comment>
<dbReference type="SUPFAM" id="SSF53383">
    <property type="entry name" value="PLP-dependent transferases"/>
    <property type="match status" value="1"/>
</dbReference>
<dbReference type="Pfam" id="PF00266">
    <property type="entry name" value="Aminotran_5"/>
    <property type="match status" value="1"/>
</dbReference>